<keyword evidence="1" id="KW-0732">Signal</keyword>
<feature type="signal peptide" evidence="1">
    <location>
        <begin position="1"/>
        <end position="21"/>
    </location>
</feature>
<evidence type="ECO:0000256" key="1">
    <source>
        <dbReference type="SAM" id="SignalP"/>
    </source>
</evidence>
<evidence type="ECO:0008006" key="4">
    <source>
        <dbReference type="Google" id="ProtNLM"/>
    </source>
</evidence>
<organism evidence="2 3">
    <name type="scientific">Candidatus Acidulodesulfobacterium ferriphilum</name>
    <dbReference type="NCBI Taxonomy" id="2597223"/>
    <lineage>
        <taxon>Bacteria</taxon>
        <taxon>Deltaproteobacteria</taxon>
        <taxon>Candidatus Acidulodesulfobacterales</taxon>
        <taxon>Candidatus Acidulodesulfobacterium</taxon>
    </lineage>
</organism>
<dbReference type="AlphaFoldDB" id="A0A519BA23"/>
<comment type="caution">
    <text evidence="2">The sequence shown here is derived from an EMBL/GenBank/DDBJ whole genome shotgun (WGS) entry which is preliminary data.</text>
</comment>
<accession>A0A519BA23</accession>
<name>A0A519BA23_9DELT</name>
<dbReference type="EMBL" id="SGBD01000004">
    <property type="protein sequence ID" value="RZD14064.1"/>
    <property type="molecule type" value="Genomic_DNA"/>
</dbReference>
<evidence type="ECO:0000313" key="3">
    <source>
        <dbReference type="Proteomes" id="UP000320813"/>
    </source>
</evidence>
<dbReference type="Pfam" id="PF04351">
    <property type="entry name" value="PilP"/>
    <property type="match status" value="1"/>
</dbReference>
<dbReference type="InterPro" id="IPR007446">
    <property type="entry name" value="PilP"/>
</dbReference>
<gene>
    <name evidence="2" type="ORF">EVJ47_07465</name>
</gene>
<protein>
    <recommendedName>
        <fullName evidence="4">Pilus assembly protein PilP</fullName>
    </recommendedName>
</protein>
<reference evidence="2 3" key="1">
    <citation type="submission" date="2019-01" db="EMBL/GenBank/DDBJ databases">
        <title>Insights into ecological role of a new deltaproteobacterial order Candidatus Sinidesulfobacterales (Sva0485) by metagenomics and metatranscriptomics.</title>
        <authorList>
            <person name="Tan S."/>
            <person name="Liu J."/>
            <person name="Fang Y."/>
            <person name="Hedlund B.P."/>
            <person name="Lian Z.H."/>
            <person name="Huang L.Y."/>
            <person name="Li J.T."/>
            <person name="Huang L.N."/>
            <person name="Li W.J."/>
            <person name="Jiang H.C."/>
            <person name="Dong H.L."/>
            <person name="Shu W.S."/>
        </authorList>
    </citation>
    <scope>NUCLEOTIDE SEQUENCE [LARGE SCALE GENOMIC DNA]</scope>
    <source>
        <strain evidence="2">AP3</strain>
    </source>
</reference>
<sequence>MKRAVLILISLAVILALPSLSAGFTKPQAKKHQSSLVYPYFLKRNPFQTFLYTKKPSVSFKVGEIPLLQYSLSSLKIVGIMERRGKYFAMIQTPDNRSYIVTVGSIIGVGRARIVSINDSTINLVENTYNALGQMRAVNVVMRITK</sequence>
<proteinExistence type="predicted"/>
<evidence type="ECO:0000313" key="2">
    <source>
        <dbReference type="EMBL" id="RZD14064.1"/>
    </source>
</evidence>
<dbReference type="Gene3D" id="2.30.30.830">
    <property type="match status" value="1"/>
</dbReference>
<dbReference type="Proteomes" id="UP000320813">
    <property type="component" value="Unassembled WGS sequence"/>
</dbReference>
<feature type="chain" id="PRO_5021751969" description="Pilus assembly protein PilP" evidence="1">
    <location>
        <begin position="22"/>
        <end position="146"/>
    </location>
</feature>